<evidence type="ECO:0000313" key="10">
    <source>
        <dbReference type="EMBL" id="KAH0934660.1"/>
    </source>
</evidence>
<keyword evidence="5" id="KW-0210">Decarboxylase</keyword>
<dbReference type="SUPFAM" id="SSF51366">
    <property type="entry name" value="Ribulose-phoshate binding barrel"/>
    <property type="match status" value="1"/>
</dbReference>
<keyword evidence="11" id="KW-1185">Reference proteome</keyword>
<evidence type="ECO:0000256" key="5">
    <source>
        <dbReference type="ARBA" id="ARBA00022793"/>
    </source>
</evidence>
<dbReference type="Proteomes" id="UP000824890">
    <property type="component" value="Unassembled WGS sequence"/>
</dbReference>
<protein>
    <recommendedName>
        <fullName evidence="3">indole-3-glycerol-phosphate synthase</fullName>
        <ecNumber evidence="3">4.1.1.48</ecNumber>
    </recommendedName>
</protein>
<dbReference type="PANTHER" id="PTHR22854:SF17">
    <property type="entry name" value="INDOLE-3-GLYCEROL PHOSPHATE SYNTHASE, CHLOROPLASTIC"/>
    <property type="match status" value="1"/>
</dbReference>
<dbReference type="InterPro" id="IPR001468">
    <property type="entry name" value="Indole-3-GlycerolPSynthase_CS"/>
</dbReference>
<dbReference type="HAMAP" id="MF_00134_B">
    <property type="entry name" value="IGPS_B"/>
    <property type="match status" value="1"/>
</dbReference>
<dbReference type="NCBIfam" id="NF001372">
    <property type="entry name" value="PRK00278.1-4"/>
    <property type="match status" value="1"/>
</dbReference>
<dbReference type="PANTHER" id="PTHR22854">
    <property type="entry name" value="TRYPTOPHAN BIOSYNTHESIS PROTEIN"/>
    <property type="match status" value="1"/>
</dbReference>
<evidence type="ECO:0000313" key="11">
    <source>
        <dbReference type="Proteomes" id="UP000824890"/>
    </source>
</evidence>
<dbReference type="InterPro" id="IPR013785">
    <property type="entry name" value="Aldolase_TIM"/>
</dbReference>
<comment type="catalytic activity">
    <reaction evidence="1">
        <text>1-(2-carboxyphenylamino)-1-deoxy-D-ribulose 5-phosphate + H(+) = (1S,2R)-1-C-(indol-3-yl)glycerol 3-phosphate + CO2 + H2O</text>
        <dbReference type="Rhea" id="RHEA:23476"/>
        <dbReference type="ChEBI" id="CHEBI:15377"/>
        <dbReference type="ChEBI" id="CHEBI:15378"/>
        <dbReference type="ChEBI" id="CHEBI:16526"/>
        <dbReference type="ChEBI" id="CHEBI:58613"/>
        <dbReference type="ChEBI" id="CHEBI:58866"/>
        <dbReference type="EC" id="4.1.1.48"/>
    </reaction>
</comment>
<dbReference type="InterPro" id="IPR013798">
    <property type="entry name" value="Indole-3-glycerol_P_synth_dom"/>
</dbReference>
<keyword evidence="6" id="KW-0822">Tryptophan biosynthesis</keyword>
<organism evidence="10 11">
    <name type="scientific">Brassica napus</name>
    <name type="common">Rape</name>
    <dbReference type="NCBI Taxonomy" id="3708"/>
    <lineage>
        <taxon>Eukaryota</taxon>
        <taxon>Viridiplantae</taxon>
        <taxon>Streptophyta</taxon>
        <taxon>Embryophyta</taxon>
        <taxon>Tracheophyta</taxon>
        <taxon>Spermatophyta</taxon>
        <taxon>Magnoliopsida</taxon>
        <taxon>eudicotyledons</taxon>
        <taxon>Gunneridae</taxon>
        <taxon>Pentapetalae</taxon>
        <taxon>rosids</taxon>
        <taxon>malvids</taxon>
        <taxon>Brassicales</taxon>
        <taxon>Brassicaceae</taxon>
        <taxon>Brassiceae</taxon>
        <taxon>Brassica</taxon>
    </lineage>
</organism>
<evidence type="ECO:0000256" key="1">
    <source>
        <dbReference type="ARBA" id="ARBA00001633"/>
    </source>
</evidence>
<dbReference type="NCBIfam" id="NF001377">
    <property type="entry name" value="PRK00278.2-4"/>
    <property type="match status" value="1"/>
</dbReference>
<keyword evidence="7" id="KW-0057">Aromatic amino acid biosynthesis</keyword>
<evidence type="ECO:0000256" key="8">
    <source>
        <dbReference type="ARBA" id="ARBA00023239"/>
    </source>
</evidence>
<feature type="domain" description="Indole-3-glycerol phosphate synthase" evidence="9">
    <location>
        <begin position="130"/>
        <end position="392"/>
    </location>
</feature>
<dbReference type="Gene3D" id="3.20.20.70">
    <property type="entry name" value="Aldolase class I"/>
    <property type="match status" value="1"/>
</dbReference>
<reference evidence="10 11" key="1">
    <citation type="submission" date="2021-05" db="EMBL/GenBank/DDBJ databases">
        <title>Genome Assembly of Synthetic Allotetraploid Brassica napus Reveals Homoeologous Exchanges between Subgenomes.</title>
        <authorList>
            <person name="Davis J.T."/>
        </authorList>
    </citation>
    <scope>NUCLEOTIDE SEQUENCE [LARGE SCALE GENOMIC DNA]</scope>
    <source>
        <strain evidence="11">cv. Da-Ae</strain>
        <tissue evidence="10">Seedling</tissue>
    </source>
</reference>
<dbReference type="CDD" id="cd00331">
    <property type="entry name" value="IGPS"/>
    <property type="match status" value="1"/>
</dbReference>
<comment type="caution">
    <text evidence="10">The sequence shown here is derived from an EMBL/GenBank/DDBJ whole genome shotgun (WGS) entry which is preliminary data.</text>
</comment>
<dbReference type="EMBL" id="JAGKQM010000003">
    <property type="protein sequence ID" value="KAH0934660.1"/>
    <property type="molecule type" value="Genomic_DNA"/>
</dbReference>
<evidence type="ECO:0000256" key="3">
    <source>
        <dbReference type="ARBA" id="ARBA00012362"/>
    </source>
</evidence>
<dbReference type="InterPro" id="IPR011060">
    <property type="entry name" value="RibuloseP-bd_barrel"/>
</dbReference>
<name>A0ABQ8E1U2_BRANA</name>
<keyword evidence="4" id="KW-0028">Amino-acid biosynthesis</keyword>
<evidence type="ECO:0000256" key="4">
    <source>
        <dbReference type="ARBA" id="ARBA00022605"/>
    </source>
</evidence>
<keyword evidence="8" id="KW-0456">Lyase</keyword>
<proteinExistence type="inferred from homology"/>
<dbReference type="PROSITE" id="PS00614">
    <property type="entry name" value="IGPS"/>
    <property type="match status" value="1"/>
</dbReference>
<dbReference type="Pfam" id="PF00218">
    <property type="entry name" value="IGPS"/>
    <property type="match status" value="1"/>
</dbReference>
<accession>A0ABQ8E1U2</accession>
<evidence type="ECO:0000256" key="6">
    <source>
        <dbReference type="ARBA" id="ARBA00022822"/>
    </source>
</evidence>
<dbReference type="EC" id="4.1.1.48" evidence="3"/>
<evidence type="ECO:0000259" key="9">
    <source>
        <dbReference type="Pfam" id="PF00218"/>
    </source>
</evidence>
<sequence>MDALVPVQSAGQRLPLRLLSPSLHRCIGSVSIRRSVSGFAMDTRISSRSPSQFTIRSQQSDLKESLGGVASSSDVRIKEWEVDMYQNELAISQGIRIRRKPPSKAPLGYSGPFELRLLNGQVADSPSNILEEITWYKDHEVSRMKELNPLEALKKAVENAPPTRDFVGALRSAHQRTGFPGLIAEVKKASPSRGILKENFDPVEIAQAYERGGAACLSVLTDQKYFKGGFENLEAIRSAGVKCPLLCKEFVVDPWQIYYARAKGADAVLLIAAILTDLEITYMLKLSKKLGLAALVEVHDEREMGRVLGIEGIELVGINNRSLETFKVDISNTKKLLEGEHGRQIREKDMIVVGESGLFTPDDIAYVQDAGVKAVLVGESIVKQNDPEKGIAGLFGRNISQT</sequence>
<evidence type="ECO:0000256" key="7">
    <source>
        <dbReference type="ARBA" id="ARBA00023141"/>
    </source>
</evidence>
<dbReference type="InterPro" id="IPR045186">
    <property type="entry name" value="Indole-3-glycerol_P_synth"/>
</dbReference>
<comment type="pathway">
    <text evidence="2">Amino-acid biosynthesis; L-tryptophan biosynthesis; L-tryptophan from chorismate: step 4/5.</text>
</comment>
<evidence type="ECO:0000256" key="2">
    <source>
        <dbReference type="ARBA" id="ARBA00004696"/>
    </source>
</evidence>
<gene>
    <name evidence="10" type="ORF">HID58_011777</name>
</gene>